<keyword evidence="1" id="KW-0393">Immunoglobulin domain</keyword>
<feature type="domain" description="Ig-like" evidence="2">
    <location>
        <begin position="78"/>
        <end position="172"/>
    </location>
</feature>
<dbReference type="OrthoDB" id="10010359at2759"/>
<accession>A0A8S3QKP5</accession>
<dbReference type="SMART" id="SM00408">
    <property type="entry name" value="IGc2"/>
    <property type="match status" value="2"/>
</dbReference>
<dbReference type="PANTHER" id="PTHR10075:SF14">
    <property type="entry name" value="CELL ADHESION MOLECULE DSCAM2-RELATED"/>
    <property type="match status" value="1"/>
</dbReference>
<dbReference type="PANTHER" id="PTHR10075">
    <property type="entry name" value="BASIGIN RELATED"/>
    <property type="match status" value="1"/>
</dbReference>
<dbReference type="GO" id="GO:0140825">
    <property type="term" value="F:lactoperoxidase activity"/>
    <property type="evidence" value="ECO:0007669"/>
    <property type="project" value="UniProtKB-EC"/>
</dbReference>
<gene>
    <name evidence="3" type="ORF">MEDL_12034</name>
</gene>
<dbReference type="InterPro" id="IPR003598">
    <property type="entry name" value="Ig_sub2"/>
</dbReference>
<dbReference type="PROSITE" id="PS50835">
    <property type="entry name" value="IG_LIKE"/>
    <property type="match status" value="3"/>
</dbReference>
<feature type="domain" description="Ig-like" evidence="2">
    <location>
        <begin position="22"/>
        <end position="59"/>
    </location>
</feature>
<dbReference type="Proteomes" id="UP000683360">
    <property type="component" value="Unassembled WGS sequence"/>
</dbReference>
<evidence type="ECO:0000256" key="1">
    <source>
        <dbReference type="ARBA" id="ARBA00023319"/>
    </source>
</evidence>
<keyword evidence="3" id="KW-0560">Oxidoreductase</keyword>
<evidence type="ECO:0000259" key="2">
    <source>
        <dbReference type="PROSITE" id="PS50835"/>
    </source>
</evidence>
<evidence type="ECO:0000313" key="4">
    <source>
        <dbReference type="Proteomes" id="UP000683360"/>
    </source>
</evidence>
<keyword evidence="3" id="KW-0575">Peroxidase</keyword>
<dbReference type="CDD" id="cd00096">
    <property type="entry name" value="Ig"/>
    <property type="match status" value="1"/>
</dbReference>
<dbReference type="Gene3D" id="2.60.40.10">
    <property type="entry name" value="Immunoglobulins"/>
    <property type="match status" value="2"/>
</dbReference>
<dbReference type="AlphaFoldDB" id="A0A8S3QKP5"/>
<dbReference type="EC" id="1.11.1.7" evidence="3"/>
<dbReference type="InterPro" id="IPR036179">
    <property type="entry name" value="Ig-like_dom_sf"/>
</dbReference>
<dbReference type="InterPro" id="IPR003599">
    <property type="entry name" value="Ig_sub"/>
</dbReference>
<keyword evidence="4" id="KW-1185">Reference proteome</keyword>
<dbReference type="SUPFAM" id="SSF48726">
    <property type="entry name" value="Immunoglobulin"/>
    <property type="match status" value="2"/>
</dbReference>
<feature type="domain" description="Ig-like" evidence="2">
    <location>
        <begin position="178"/>
        <end position="272"/>
    </location>
</feature>
<organism evidence="3 4">
    <name type="scientific">Mytilus edulis</name>
    <name type="common">Blue mussel</name>
    <dbReference type="NCBI Taxonomy" id="6550"/>
    <lineage>
        <taxon>Eukaryota</taxon>
        <taxon>Metazoa</taxon>
        <taxon>Spiralia</taxon>
        <taxon>Lophotrochozoa</taxon>
        <taxon>Mollusca</taxon>
        <taxon>Bivalvia</taxon>
        <taxon>Autobranchia</taxon>
        <taxon>Pteriomorphia</taxon>
        <taxon>Mytilida</taxon>
        <taxon>Mytiloidea</taxon>
        <taxon>Mytilidae</taxon>
        <taxon>Mytilinae</taxon>
        <taxon>Mytilus</taxon>
    </lineage>
</organism>
<evidence type="ECO:0000313" key="3">
    <source>
        <dbReference type="EMBL" id="CAG2197201.1"/>
    </source>
</evidence>
<dbReference type="InterPro" id="IPR013783">
    <property type="entry name" value="Ig-like_fold"/>
</dbReference>
<dbReference type="SMART" id="SM00409">
    <property type="entry name" value="IG"/>
    <property type="match status" value="2"/>
</dbReference>
<name>A0A8S3QKP5_MYTED</name>
<dbReference type="InterPro" id="IPR007110">
    <property type="entry name" value="Ig-like_dom"/>
</dbReference>
<dbReference type="Pfam" id="PF13927">
    <property type="entry name" value="Ig_3"/>
    <property type="match status" value="2"/>
</dbReference>
<comment type="caution">
    <text evidence="3">The sequence shown here is derived from an EMBL/GenBank/DDBJ whole genome shotgun (WGS) entry which is preliminary data.</text>
</comment>
<reference evidence="3" key="1">
    <citation type="submission" date="2021-03" db="EMBL/GenBank/DDBJ databases">
        <authorList>
            <person name="Bekaert M."/>
        </authorList>
    </citation>
    <scope>NUCLEOTIDE SEQUENCE</scope>
</reference>
<proteinExistence type="predicted"/>
<protein>
    <submittedName>
        <fullName evidence="3">PXDN</fullName>
        <ecNumber evidence="3">1.11.1.7</ecNumber>
    </submittedName>
</protein>
<dbReference type="EMBL" id="CAJPWZ010000639">
    <property type="protein sequence ID" value="CAG2197201.1"/>
    <property type="molecule type" value="Genomic_DNA"/>
</dbReference>
<sequence>MNYPFVQINSESSIQVEYGALPIVQVGNRAYESVYGEDVTLVCGISSEPFINNVYWTKDANGTQTIINQRSVGFQDLPDVKAPIPTIEISFGDSVDLICNVKANPLHDLVYWEHNVTGVIRRIFKETDGANGCTVENPSLSIDYVTNTVSGLYTCFAKNVVGVSHSSAINVTVKGGLPEVVIDVRNYKTIYGNKIVLDCKVTAYPKVSLVYWQKQSNNVITTLYNGSVGTEGITIDFPSLVLTRPVNADSGIYTCFASNIAGTQKSLSTKLTVEGGLLKFEIHPK</sequence>